<evidence type="ECO:0000259" key="7">
    <source>
        <dbReference type="Pfam" id="PF04316"/>
    </source>
</evidence>
<accession>A0ABT4DBH1</accession>
<gene>
    <name evidence="8" type="primary">flgM</name>
    <name evidence="8" type="ORF">OW729_13065</name>
</gene>
<dbReference type="InterPro" id="IPR031316">
    <property type="entry name" value="FlgM_C"/>
</dbReference>
<dbReference type="SUPFAM" id="SSF101498">
    <property type="entry name" value="Anti-sigma factor FlgM"/>
    <property type="match status" value="1"/>
</dbReference>
<dbReference type="InterPro" id="IPR007412">
    <property type="entry name" value="FlgM"/>
</dbReference>
<keyword evidence="3" id="KW-0678">Repressor</keyword>
<keyword evidence="5" id="KW-0805">Transcription regulation</keyword>
<dbReference type="Proteomes" id="UP001144612">
    <property type="component" value="Unassembled WGS sequence"/>
</dbReference>
<evidence type="ECO:0000256" key="6">
    <source>
        <dbReference type="ARBA" id="ARBA00023163"/>
    </source>
</evidence>
<feature type="domain" description="Anti-sigma-28 factor FlgM C-terminal" evidence="7">
    <location>
        <begin position="35"/>
        <end position="87"/>
    </location>
</feature>
<protein>
    <recommendedName>
        <fullName evidence="2">Negative regulator of flagellin synthesis</fullName>
    </recommendedName>
</protein>
<evidence type="ECO:0000256" key="4">
    <source>
        <dbReference type="ARBA" id="ARBA00022795"/>
    </source>
</evidence>
<comment type="similarity">
    <text evidence="1">Belongs to the FlgM family.</text>
</comment>
<dbReference type="RefSeq" id="WP_268061974.1">
    <property type="nucleotide sequence ID" value="NZ_JAPQFJ010000014.1"/>
</dbReference>
<evidence type="ECO:0000256" key="5">
    <source>
        <dbReference type="ARBA" id="ARBA00023015"/>
    </source>
</evidence>
<keyword evidence="8" id="KW-0969">Cilium</keyword>
<keyword evidence="4" id="KW-1005">Bacterial flagellum biogenesis</keyword>
<organism evidence="8 9">
    <name type="scientific">Clostridium brassicae</name>
    <dbReference type="NCBI Taxonomy" id="2999072"/>
    <lineage>
        <taxon>Bacteria</taxon>
        <taxon>Bacillati</taxon>
        <taxon>Bacillota</taxon>
        <taxon>Clostridia</taxon>
        <taxon>Eubacteriales</taxon>
        <taxon>Clostridiaceae</taxon>
        <taxon>Clostridium</taxon>
    </lineage>
</organism>
<proteinExistence type="inferred from homology"/>
<evidence type="ECO:0000256" key="2">
    <source>
        <dbReference type="ARBA" id="ARBA00017823"/>
    </source>
</evidence>
<keyword evidence="6" id="KW-0804">Transcription</keyword>
<sequence>MKISRTDISKAVNLYDKNNNQIEKQKIEKIKEKKDSIEISKAGKELSTLDITDNKTSSAEKLEKIRKEIKNGTYKVDAKLVAKKMIDIMKGREG</sequence>
<evidence type="ECO:0000256" key="3">
    <source>
        <dbReference type="ARBA" id="ARBA00022491"/>
    </source>
</evidence>
<comment type="caution">
    <text evidence="8">The sequence shown here is derived from an EMBL/GenBank/DDBJ whole genome shotgun (WGS) entry which is preliminary data.</text>
</comment>
<dbReference type="NCBIfam" id="TIGR03824">
    <property type="entry name" value="FlgM_jcvi"/>
    <property type="match status" value="1"/>
</dbReference>
<evidence type="ECO:0000313" key="9">
    <source>
        <dbReference type="Proteomes" id="UP001144612"/>
    </source>
</evidence>
<keyword evidence="9" id="KW-1185">Reference proteome</keyword>
<evidence type="ECO:0000256" key="1">
    <source>
        <dbReference type="ARBA" id="ARBA00005322"/>
    </source>
</evidence>
<keyword evidence="8" id="KW-0282">Flagellum</keyword>
<dbReference type="Pfam" id="PF04316">
    <property type="entry name" value="FlgM"/>
    <property type="match status" value="1"/>
</dbReference>
<dbReference type="InterPro" id="IPR035890">
    <property type="entry name" value="Anti-sigma-28_factor_FlgM_sf"/>
</dbReference>
<reference evidence="8" key="1">
    <citation type="submission" date="2022-12" db="EMBL/GenBank/DDBJ databases">
        <title>Clostridium sp. nov., isolated from industrial wastewater.</title>
        <authorList>
            <person name="Jiayan W."/>
        </authorList>
    </citation>
    <scope>NUCLEOTIDE SEQUENCE</scope>
    <source>
        <strain evidence="8">ZC22-4</strain>
    </source>
</reference>
<dbReference type="EMBL" id="JAPQFJ010000014">
    <property type="protein sequence ID" value="MCY6959543.1"/>
    <property type="molecule type" value="Genomic_DNA"/>
</dbReference>
<keyword evidence="8" id="KW-0966">Cell projection</keyword>
<name>A0ABT4DBH1_9CLOT</name>
<evidence type="ECO:0000313" key="8">
    <source>
        <dbReference type="EMBL" id="MCY6959543.1"/>
    </source>
</evidence>